<keyword evidence="1" id="KW-0396">Initiation factor</keyword>
<name>A0A0R3T0X9_RODNA</name>
<dbReference type="Gene3D" id="1.10.10.10">
    <property type="entry name" value="Winged helix-like DNA-binding domain superfamily/Winged helix DNA-binding domain"/>
    <property type="match status" value="1"/>
</dbReference>
<dbReference type="GO" id="GO:0043022">
    <property type="term" value="F:ribosome binding"/>
    <property type="evidence" value="ECO:0007669"/>
    <property type="project" value="InterPro"/>
</dbReference>
<dbReference type="GO" id="GO:0005852">
    <property type="term" value="C:eukaryotic translation initiation factor 3 complex"/>
    <property type="evidence" value="ECO:0007669"/>
    <property type="project" value="UniProtKB-UniRule"/>
</dbReference>
<keyword evidence="4" id="KW-1185">Reference proteome</keyword>
<evidence type="ECO:0000313" key="4">
    <source>
        <dbReference type="Proteomes" id="UP000278807"/>
    </source>
</evidence>
<dbReference type="InterPro" id="IPR036388">
    <property type="entry name" value="WH-like_DNA-bd_sf"/>
</dbReference>
<dbReference type="AlphaFoldDB" id="A0A0R3T0X9"/>
<dbReference type="GO" id="GO:0003723">
    <property type="term" value="F:RNA binding"/>
    <property type="evidence" value="ECO:0007669"/>
    <property type="project" value="UniProtKB-UniRule"/>
</dbReference>
<comment type="subcellular location">
    <subcellularLocation>
        <location evidence="1">Cytoplasm</location>
    </subcellularLocation>
</comment>
<dbReference type="GO" id="GO:0003743">
    <property type="term" value="F:translation initiation factor activity"/>
    <property type="evidence" value="ECO:0007669"/>
    <property type="project" value="UniProtKB-UniRule"/>
</dbReference>
<dbReference type="GO" id="GO:0016282">
    <property type="term" value="C:eukaryotic 43S preinitiation complex"/>
    <property type="evidence" value="ECO:0007669"/>
    <property type="project" value="UniProtKB-UniRule"/>
</dbReference>
<gene>
    <name evidence="3" type="ORF">HNAJ_LOCUS502</name>
</gene>
<organism evidence="5">
    <name type="scientific">Rodentolepis nana</name>
    <name type="common">Dwarf tapeworm</name>
    <name type="synonym">Hymenolepis nana</name>
    <dbReference type="NCBI Taxonomy" id="102285"/>
    <lineage>
        <taxon>Eukaryota</taxon>
        <taxon>Metazoa</taxon>
        <taxon>Spiralia</taxon>
        <taxon>Lophotrochozoa</taxon>
        <taxon>Platyhelminthes</taxon>
        <taxon>Cestoda</taxon>
        <taxon>Eucestoda</taxon>
        <taxon>Cyclophyllidea</taxon>
        <taxon>Hymenolepididae</taxon>
        <taxon>Rodentolepis</taxon>
    </lineage>
</organism>
<dbReference type="PANTHER" id="PTHR13022">
    <property type="entry name" value="EUKARYOTIC TRANSLATION INITIATION FACTOR 3 SUBUNIT 11"/>
    <property type="match status" value="1"/>
</dbReference>
<evidence type="ECO:0000259" key="2">
    <source>
        <dbReference type="Pfam" id="PF10075"/>
    </source>
</evidence>
<dbReference type="Proteomes" id="UP000278807">
    <property type="component" value="Unassembled WGS sequence"/>
</dbReference>
<comment type="subunit">
    <text evidence="1">Component of the eukaryotic translation initiation factor 3 (eIF-3) complex.</text>
</comment>
<comment type="similarity">
    <text evidence="1">Belongs to the eIF-3 subunit K family.</text>
</comment>
<dbReference type="InterPro" id="IPR016024">
    <property type="entry name" value="ARM-type_fold"/>
</dbReference>
<comment type="function">
    <text evidence="1">Component of the eukaryotic translation initiation factor 3 (eIF-3) complex, which is involved in protein synthesis of a specialized repertoire of mRNAs and, together with other initiation factors, stimulates binding of mRNA and methionyl-tRNAi to the 40S ribosome. The eIF-3 complex specifically targets and initiates translation of a subset of mRNAs involved in cell proliferation.</text>
</comment>
<dbReference type="Gene3D" id="1.25.40.250">
    <property type="entry name" value="ARM repeat, domain 1"/>
    <property type="match status" value="1"/>
</dbReference>
<evidence type="ECO:0000313" key="3">
    <source>
        <dbReference type="EMBL" id="VDN96361.1"/>
    </source>
</evidence>
<dbReference type="InterPro" id="IPR016020">
    <property type="entry name" value="Transl_init_fac_sub12_N_euk"/>
</dbReference>
<dbReference type="PANTHER" id="PTHR13022:SF0">
    <property type="entry name" value="EUKARYOTIC TRANSLATION INITIATION FACTOR 3 SUBUNIT K"/>
    <property type="match status" value="1"/>
</dbReference>
<dbReference type="InterPro" id="IPR033464">
    <property type="entry name" value="CSN8_PSD8_EIF3K"/>
</dbReference>
<dbReference type="GO" id="GO:0001732">
    <property type="term" value="P:formation of cytoplasmic translation initiation complex"/>
    <property type="evidence" value="ECO:0007669"/>
    <property type="project" value="UniProtKB-UniRule"/>
</dbReference>
<proteinExistence type="inferred from homology"/>
<keyword evidence="1" id="KW-0963">Cytoplasm</keyword>
<dbReference type="SUPFAM" id="SSF48371">
    <property type="entry name" value="ARM repeat"/>
    <property type="match status" value="1"/>
</dbReference>
<dbReference type="Pfam" id="PF10075">
    <property type="entry name" value="CSN8_PSD8_EIF3K"/>
    <property type="match status" value="1"/>
</dbReference>
<dbReference type="STRING" id="102285.A0A0R3T0X9"/>
<dbReference type="EMBL" id="UZAE01000139">
    <property type="protein sequence ID" value="VDN96361.1"/>
    <property type="molecule type" value="Genomic_DNA"/>
</dbReference>
<dbReference type="InterPro" id="IPR036390">
    <property type="entry name" value="WH_DNA-bd_sf"/>
</dbReference>
<dbReference type="OrthoDB" id="337745at2759"/>
<dbReference type="SUPFAM" id="SSF46785">
    <property type="entry name" value="Winged helix' DNA-binding domain"/>
    <property type="match status" value="1"/>
</dbReference>
<sequence>MPSVDPKEQLHAKLQGIEAYNPDHLPELEKHLSWQVTENDYDFEANLIMLRMYQFCPDLFNVDAARLILLKGIAKLPFADFLQYKYLIQTDRLAEEPLSTIVHLETLLETCKFQEFWSAYKENKSVVGNIPDWDISVRSYICYVIDTTYQKISKSLLMSLLDMKAEELPKVIATRRWKLLPKEEGDMEEWIFITNHEASVKSTNIKEKVTFEAMARSAQAFKPSVGHFFIQVPEKLRSKKM</sequence>
<dbReference type="HAMAP" id="MF_03010">
    <property type="entry name" value="eIF3k"/>
    <property type="match status" value="1"/>
</dbReference>
<dbReference type="GO" id="GO:0033290">
    <property type="term" value="C:eukaryotic 48S preinitiation complex"/>
    <property type="evidence" value="ECO:0007669"/>
    <property type="project" value="UniProtKB-UniRule"/>
</dbReference>
<reference evidence="5" key="1">
    <citation type="submission" date="2017-02" db="UniProtKB">
        <authorList>
            <consortium name="WormBaseParasite"/>
        </authorList>
    </citation>
    <scope>IDENTIFICATION</scope>
</reference>
<feature type="domain" description="CSN8/PSMD8/EIF3K" evidence="2">
    <location>
        <begin position="66"/>
        <end position="199"/>
    </location>
</feature>
<dbReference type="WBParaSite" id="HNAJ_0000050101-mRNA-1">
    <property type="protein sequence ID" value="HNAJ_0000050101-mRNA-1"/>
    <property type="gene ID" value="HNAJ_0000050101"/>
</dbReference>
<keyword evidence="1" id="KW-0648">Protein biosynthesis</keyword>
<protein>
    <recommendedName>
        <fullName evidence="1">Eukaryotic translation initiation factor 3 subunit K</fullName>
        <shortName evidence="1">eIF3k</shortName>
    </recommendedName>
    <alternativeName>
        <fullName evidence="1">eIF-3 p25</fullName>
    </alternativeName>
</protein>
<dbReference type="InterPro" id="IPR009374">
    <property type="entry name" value="eIF3k"/>
</dbReference>
<dbReference type="GO" id="GO:0006446">
    <property type="term" value="P:regulation of translational initiation"/>
    <property type="evidence" value="ECO:0007669"/>
    <property type="project" value="InterPro"/>
</dbReference>
<reference evidence="3 4" key="2">
    <citation type="submission" date="2018-11" db="EMBL/GenBank/DDBJ databases">
        <authorList>
            <consortium name="Pathogen Informatics"/>
        </authorList>
    </citation>
    <scope>NUCLEOTIDE SEQUENCE [LARGE SCALE GENOMIC DNA]</scope>
</reference>
<evidence type="ECO:0000313" key="5">
    <source>
        <dbReference type="WBParaSite" id="HNAJ_0000050101-mRNA-1"/>
    </source>
</evidence>
<evidence type="ECO:0000256" key="1">
    <source>
        <dbReference type="HAMAP-Rule" id="MF_03010"/>
    </source>
</evidence>
<accession>A0A0R3T0X9</accession>